<feature type="repeat" description="PPR" evidence="7">
    <location>
        <begin position="428"/>
        <end position="462"/>
    </location>
</feature>
<keyword evidence="10" id="KW-1185">Reference proteome</keyword>
<reference evidence="9 10" key="1">
    <citation type="submission" date="2024-11" db="EMBL/GenBank/DDBJ databases">
        <title>Chromosome-level genome assembly of Eucalyptus globulus Labill. provides insights into its genome evolution.</title>
        <authorList>
            <person name="Li X."/>
        </authorList>
    </citation>
    <scope>NUCLEOTIDE SEQUENCE [LARGE SCALE GENOMIC DNA]</scope>
    <source>
        <strain evidence="9">CL2024</strain>
        <tissue evidence="9">Fresh tender leaves</tissue>
    </source>
</reference>
<dbReference type="Pfam" id="PF01535">
    <property type="entry name" value="PPR"/>
    <property type="match status" value="5"/>
</dbReference>
<evidence type="ECO:0008006" key="11">
    <source>
        <dbReference type="Google" id="ProtNLM"/>
    </source>
</evidence>
<evidence type="ECO:0000256" key="3">
    <source>
        <dbReference type="ARBA" id="ARBA00022528"/>
    </source>
</evidence>
<feature type="repeat" description="PPR" evidence="7">
    <location>
        <begin position="529"/>
        <end position="563"/>
    </location>
</feature>
<evidence type="ECO:0000256" key="5">
    <source>
        <dbReference type="ARBA" id="ARBA00022737"/>
    </source>
</evidence>
<evidence type="ECO:0000313" key="10">
    <source>
        <dbReference type="Proteomes" id="UP001634007"/>
    </source>
</evidence>
<evidence type="ECO:0000256" key="7">
    <source>
        <dbReference type="PROSITE-ProRule" id="PRU00708"/>
    </source>
</evidence>
<dbReference type="PANTHER" id="PTHR47926:SF451">
    <property type="entry name" value="TETRATRICOPEPTIDE-LIKE HELICAL DOMAIN SUPERFAMILY"/>
    <property type="match status" value="1"/>
</dbReference>
<dbReference type="Gene3D" id="1.25.40.10">
    <property type="entry name" value="Tetratricopeptide repeat domain"/>
    <property type="match status" value="4"/>
</dbReference>
<evidence type="ECO:0000256" key="6">
    <source>
        <dbReference type="ARBA" id="ARBA00022946"/>
    </source>
</evidence>
<organism evidence="9 10">
    <name type="scientific">Eucalyptus globulus</name>
    <name type="common">Tasmanian blue gum</name>
    <dbReference type="NCBI Taxonomy" id="34317"/>
    <lineage>
        <taxon>Eukaryota</taxon>
        <taxon>Viridiplantae</taxon>
        <taxon>Streptophyta</taxon>
        <taxon>Embryophyta</taxon>
        <taxon>Tracheophyta</taxon>
        <taxon>Spermatophyta</taxon>
        <taxon>Magnoliopsida</taxon>
        <taxon>eudicotyledons</taxon>
        <taxon>Gunneridae</taxon>
        <taxon>Pentapetalae</taxon>
        <taxon>rosids</taxon>
        <taxon>malvids</taxon>
        <taxon>Myrtales</taxon>
        <taxon>Myrtaceae</taxon>
        <taxon>Myrtoideae</taxon>
        <taxon>Eucalypteae</taxon>
        <taxon>Eucalyptus</taxon>
    </lineage>
</organism>
<comment type="subcellular location">
    <subcellularLocation>
        <location evidence="1">Plastid</location>
        <location evidence="1">Chloroplast</location>
    </subcellularLocation>
</comment>
<dbReference type="EMBL" id="JBJKBG010000002">
    <property type="protein sequence ID" value="KAL3752448.1"/>
    <property type="molecule type" value="Genomic_DNA"/>
</dbReference>
<dbReference type="FunFam" id="1.25.40.10:FF:000395">
    <property type="entry name" value="Pentatricopeptide repeat-containing protein chloroplastic"/>
    <property type="match status" value="1"/>
</dbReference>
<feature type="repeat" description="PPR" evidence="7">
    <location>
        <begin position="195"/>
        <end position="225"/>
    </location>
</feature>
<dbReference type="PANTHER" id="PTHR47926">
    <property type="entry name" value="PENTATRICOPEPTIDE REPEAT-CONTAINING PROTEIN"/>
    <property type="match status" value="1"/>
</dbReference>
<keyword evidence="6" id="KW-0809">Transit peptide</keyword>
<dbReference type="InterPro" id="IPR046960">
    <property type="entry name" value="PPR_At4g14850-like_plant"/>
</dbReference>
<dbReference type="GO" id="GO:0009451">
    <property type="term" value="P:RNA modification"/>
    <property type="evidence" value="ECO:0007669"/>
    <property type="project" value="UniProtKB-ARBA"/>
</dbReference>
<gene>
    <name evidence="9" type="ORF">ACJRO7_013146</name>
</gene>
<dbReference type="FunFam" id="1.25.40.10:FF:000158">
    <property type="entry name" value="pentatricopeptide repeat-containing protein At2g33680"/>
    <property type="match status" value="1"/>
</dbReference>
<dbReference type="GO" id="GO:0009507">
    <property type="term" value="C:chloroplast"/>
    <property type="evidence" value="ECO:0007669"/>
    <property type="project" value="UniProtKB-SubCell"/>
</dbReference>
<protein>
    <recommendedName>
        <fullName evidence="11">Pentatricopeptide repeat-containing protein</fullName>
    </recommendedName>
</protein>
<comment type="caution">
    <text evidence="9">The sequence shown here is derived from an EMBL/GenBank/DDBJ whole genome shotgun (WGS) entry which is preliminary data.</text>
</comment>
<feature type="repeat" description="PPR" evidence="7">
    <location>
        <begin position="226"/>
        <end position="260"/>
    </location>
</feature>
<keyword evidence="3" id="KW-0150">Chloroplast</keyword>
<feature type="repeat" description="PPR" evidence="7">
    <location>
        <begin position="128"/>
        <end position="162"/>
    </location>
</feature>
<dbReference type="PROSITE" id="PS51375">
    <property type="entry name" value="PPR"/>
    <property type="match status" value="6"/>
</dbReference>
<dbReference type="GO" id="GO:0099402">
    <property type="term" value="P:plant organ development"/>
    <property type="evidence" value="ECO:0007669"/>
    <property type="project" value="UniProtKB-ARBA"/>
</dbReference>
<dbReference type="FunFam" id="1.25.40.10:FF:000682">
    <property type="entry name" value="Pentatricopeptide repeat-containing protein At3g16610"/>
    <property type="match status" value="1"/>
</dbReference>
<keyword evidence="5" id="KW-0677">Repeat</keyword>
<comment type="similarity">
    <text evidence="2">Belongs to the PPR family. PCMP-H subfamily.</text>
</comment>
<dbReference type="Pfam" id="PF20431">
    <property type="entry name" value="E_motif"/>
    <property type="match status" value="1"/>
</dbReference>
<sequence length="761" mass="83759">MNKLRPLLGKGLPPSRPPPPPPAAASSTRSLNATINRLSSQGAHRDVLLAFSSMRINRVPPDPHTFPSVLKACTHLDLYPLGLSFHQCLIVHGFASDAYIASSLITFYAKFGQVRSAGKVFDLMPERNVVPWTAIIGCYCKAGDVDASIDLLNGMRHEGVEPSSVTMLEVLAGDLELIRVQSLHCCAQVYGFGSDVVLLNSFLNAYGKCGSIDDAKALLELMDQRDIVSWNTLVSAYARIGNSEEVMHLLTRMKDEGVEPGQQTLGSLLSAVAAHGDLYLGKAVHGQILRAGLEVDAHIASILVIMYLKCGNLDGAFRTFELAHDKDYVLWTALISGLVQNNNADRALLVFKSMLESGETPSTDTIACTLAACAHMGSYSLGTSIHGYVLRRRIPVELAAQNSLVTMYAKCNHVMQSRAVFDNMEKKNLVSWNAILVGYAQKGQLSELFTMFHAMREALQLPDPITIVSLLQACALVGALHQGKWVHSFILRSCFEQCIEVETALVDMYAKCGDLDNAQKCFDRMSQHDLVSWGAIIGGYGSHGKGETALKIYSEFLHRGFQPNDVIFLSILSACSHTGLVNQGLSLFKSMTEDYGIVPRLEHHACIVDLLSRAGRVHEAYAFYKRTFPRPSFHALGILIDASRVSGHVELSEIIAGEMSMLEPIDAGCYVQLAHSYASLNRWDNVGESWAQMRSLGLKKLPGWSFIELYGKVTTFFKDHVSHPQFEEIVWLLKTMSLEMKKKDYSLKVASDSQHISESAK</sequence>
<dbReference type="Proteomes" id="UP001634007">
    <property type="component" value="Unassembled WGS sequence"/>
</dbReference>
<dbReference type="InterPro" id="IPR002885">
    <property type="entry name" value="PPR_rpt"/>
</dbReference>
<dbReference type="AlphaFoldDB" id="A0ABD3LLX4"/>
<dbReference type="FunFam" id="1.25.40.10:FF:000343">
    <property type="entry name" value="Pentatricopeptide repeat-containing protein At3g58590"/>
    <property type="match status" value="1"/>
</dbReference>
<feature type="compositionally biased region" description="Low complexity" evidence="8">
    <location>
        <begin position="1"/>
        <end position="13"/>
    </location>
</feature>
<dbReference type="NCBIfam" id="TIGR00756">
    <property type="entry name" value="PPR"/>
    <property type="match status" value="6"/>
</dbReference>
<evidence type="ECO:0000256" key="4">
    <source>
        <dbReference type="ARBA" id="ARBA00022640"/>
    </source>
</evidence>
<evidence type="ECO:0000256" key="2">
    <source>
        <dbReference type="ARBA" id="ARBA00006643"/>
    </source>
</evidence>
<proteinExistence type="inferred from homology"/>
<dbReference type="InterPro" id="IPR011990">
    <property type="entry name" value="TPR-like_helical_dom_sf"/>
</dbReference>
<feature type="repeat" description="PPR" evidence="7">
    <location>
        <begin position="327"/>
        <end position="361"/>
    </location>
</feature>
<feature type="compositionally biased region" description="Pro residues" evidence="8">
    <location>
        <begin position="14"/>
        <end position="23"/>
    </location>
</feature>
<dbReference type="Pfam" id="PF13041">
    <property type="entry name" value="PPR_2"/>
    <property type="match status" value="2"/>
</dbReference>
<name>A0ABD3LLX4_EUCGL</name>
<accession>A0ABD3LLX4</accession>
<feature type="region of interest" description="Disordered" evidence="8">
    <location>
        <begin position="1"/>
        <end position="28"/>
    </location>
</feature>
<dbReference type="EMBL" id="JBJKBG010000002">
    <property type="protein sequence ID" value="KAL3752447.1"/>
    <property type="molecule type" value="Genomic_DNA"/>
</dbReference>
<dbReference type="InterPro" id="IPR046848">
    <property type="entry name" value="E_motif"/>
</dbReference>
<keyword evidence="4" id="KW-0934">Plastid</keyword>
<evidence type="ECO:0000256" key="1">
    <source>
        <dbReference type="ARBA" id="ARBA00004229"/>
    </source>
</evidence>
<evidence type="ECO:0000256" key="8">
    <source>
        <dbReference type="SAM" id="MobiDB-lite"/>
    </source>
</evidence>
<evidence type="ECO:0000313" key="9">
    <source>
        <dbReference type="EMBL" id="KAL3752447.1"/>
    </source>
</evidence>